<sequence length="273" mass="30951">MAAVPQSMPGTAPPGEPPDPRLDWIETRVCSSLEVKTEKFRVLLKTEEPRLMLDDFLDQVDSPRIFIFEDKQNDLQASRVPPSKIKKKVVYFVKLSSVVITKDNIAQELTYGEISENPLEQLSTLSQEVFLPLLCSSKNQVGWPEVIVKDVMDTMHKFIASVYVTIGQIKGKTLLPLPPSELDGEVDRTPRDKEKIHVLESAIVTWTRQIKNVLKTDPETILKEGSNPGPLAELEFWQEKAANLNSIYEQLSGERVRKELSYMPIHAQKEGER</sequence>
<dbReference type="PANTHER" id="PTHR46532">
    <property type="entry name" value="MALE FERTILITY FACTOR KL5"/>
    <property type="match status" value="1"/>
</dbReference>
<dbReference type="PANTHER" id="PTHR46532:SF11">
    <property type="entry name" value="DYNEIN AXONEMAL HEAVY CHAIN 12"/>
    <property type="match status" value="1"/>
</dbReference>
<keyword evidence="4" id="KW-1185">Reference proteome</keyword>
<dbReference type="AlphaFoldDB" id="A0A388M4Q1"/>
<evidence type="ECO:0000313" key="4">
    <source>
        <dbReference type="Proteomes" id="UP000265515"/>
    </source>
</evidence>
<evidence type="ECO:0000256" key="1">
    <source>
        <dbReference type="SAM" id="MobiDB-lite"/>
    </source>
</evidence>
<dbReference type="Pfam" id="PF08385">
    <property type="entry name" value="DHC_N1"/>
    <property type="match status" value="1"/>
</dbReference>
<dbReference type="OrthoDB" id="10251809at2759"/>
<proteinExistence type="predicted"/>
<dbReference type="InterPro" id="IPR013594">
    <property type="entry name" value="Dynein_heavy_tail"/>
</dbReference>
<accession>A0A388M4Q1</accession>
<feature type="domain" description="Dynein heavy chain tail" evidence="2">
    <location>
        <begin position="196"/>
        <end position="261"/>
    </location>
</feature>
<dbReference type="Gramene" id="GBG89558">
    <property type="protein sequence ID" value="GBG89558"/>
    <property type="gene ID" value="CBR_g49347"/>
</dbReference>
<organism evidence="3 4">
    <name type="scientific">Chara braunii</name>
    <name type="common">Braun's stonewort</name>
    <dbReference type="NCBI Taxonomy" id="69332"/>
    <lineage>
        <taxon>Eukaryota</taxon>
        <taxon>Viridiplantae</taxon>
        <taxon>Streptophyta</taxon>
        <taxon>Charophyceae</taxon>
        <taxon>Charales</taxon>
        <taxon>Characeae</taxon>
        <taxon>Chara</taxon>
    </lineage>
</organism>
<dbReference type="GO" id="GO:0007018">
    <property type="term" value="P:microtubule-based movement"/>
    <property type="evidence" value="ECO:0007669"/>
    <property type="project" value="InterPro"/>
</dbReference>
<dbReference type="Proteomes" id="UP000265515">
    <property type="component" value="Unassembled WGS sequence"/>
</dbReference>
<dbReference type="STRING" id="69332.A0A388M4Q1"/>
<protein>
    <recommendedName>
        <fullName evidence="2">Dynein heavy chain tail domain-containing protein</fullName>
    </recommendedName>
</protein>
<dbReference type="GO" id="GO:0005858">
    <property type="term" value="C:axonemal dynein complex"/>
    <property type="evidence" value="ECO:0007669"/>
    <property type="project" value="TreeGrafter"/>
</dbReference>
<comment type="caution">
    <text evidence="3">The sequence shown here is derived from an EMBL/GenBank/DDBJ whole genome shotgun (WGS) entry which is preliminary data.</text>
</comment>
<dbReference type="InterPro" id="IPR026983">
    <property type="entry name" value="DHC"/>
</dbReference>
<dbReference type="GO" id="GO:0045505">
    <property type="term" value="F:dynein intermediate chain binding"/>
    <property type="evidence" value="ECO:0007669"/>
    <property type="project" value="InterPro"/>
</dbReference>
<evidence type="ECO:0000259" key="2">
    <source>
        <dbReference type="Pfam" id="PF08385"/>
    </source>
</evidence>
<name>A0A388M4Q1_CHABU</name>
<dbReference type="EMBL" id="BFEA01000745">
    <property type="protein sequence ID" value="GBG89558.1"/>
    <property type="molecule type" value="Genomic_DNA"/>
</dbReference>
<dbReference type="GO" id="GO:0051959">
    <property type="term" value="F:dynein light intermediate chain binding"/>
    <property type="evidence" value="ECO:0007669"/>
    <property type="project" value="InterPro"/>
</dbReference>
<reference evidence="3 4" key="1">
    <citation type="journal article" date="2018" name="Cell">
        <title>The Chara Genome: Secondary Complexity and Implications for Plant Terrestrialization.</title>
        <authorList>
            <person name="Nishiyama T."/>
            <person name="Sakayama H."/>
            <person name="Vries J.D."/>
            <person name="Buschmann H."/>
            <person name="Saint-Marcoux D."/>
            <person name="Ullrich K.K."/>
            <person name="Haas F.B."/>
            <person name="Vanderstraeten L."/>
            <person name="Becker D."/>
            <person name="Lang D."/>
            <person name="Vosolsobe S."/>
            <person name="Rombauts S."/>
            <person name="Wilhelmsson P.K.I."/>
            <person name="Janitza P."/>
            <person name="Kern R."/>
            <person name="Heyl A."/>
            <person name="Rumpler F."/>
            <person name="Villalobos L.I.A.C."/>
            <person name="Clay J.M."/>
            <person name="Skokan R."/>
            <person name="Toyoda A."/>
            <person name="Suzuki Y."/>
            <person name="Kagoshima H."/>
            <person name="Schijlen E."/>
            <person name="Tajeshwar N."/>
            <person name="Catarino B."/>
            <person name="Hetherington A.J."/>
            <person name="Saltykova A."/>
            <person name="Bonnot C."/>
            <person name="Breuninger H."/>
            <person name="Symeonidi A."/>
            <person name="Radhakrishnan G.V."/>
            <person name="Van Nieuwerburgh F."/>
            <person name="Deforce D."/>
            <person name="Chang C."/>
            <person name="Karol K.G."/>
            <person name="Hedrich R."/>
            <person name="Ulvskov P."/>
            <person name="Glockner G."/>
            <person name="Delwiche C.F."/>
            <person name="Petrasek J."/>
            <person name="Van de Peer Y."/>
            <person name="Friml J."/>
            <person name="Beilby M."/>
            <person name="Dolan L."/>
            <person name="Kohara Y."/>
            <person name="Sugano S."/>
            <person name="Fujiyama A."/>
            <person name="Delaux P.-M."/>
            <person name="Quint M."/>
            <person name="TheiBen G."/>
            <person name="Hagemann M."/>
            <person name="Harholt J."/>
            <person name="Dunand C."/>
            <person name="Zachgo S."/>
            <person name="Langdale J."/>
            <person name="Maumus F."/>
            <person name="Straeten D.V.D."/>
            <person name="Gould S.B."/>
            <person name="Rensing S.A."/>
        </authorList>
    </citation>
    <scope>NUCLEOTIDE SEQUENCE [LARGE SCALE GENOMIC DNA]</scope>
    <source>
        <strain evidence="3 4">S276</strain>
    </source>
</reference>
<feature type="region of interest" description="Disordered" evidence="1">
    <location>
        <begin position="1"/>
        <end position="21"/>
    </location>
</feature>
<gene>
    <name evidence="3" type="ORF">CBR_g49347</name>
</gene>
<evidence type="ECO:0000313" key="3">
    <source>
        <dbReference type="EMBL" id="GBG89558.1"/>
    </source>
</evidence>